<gene>
    <name evidence="2" type="ORF">C2857_001795</name>
</gene>
<evidence type="ECO:0000313" key="2">
    <source>
        <dbReference type="EMBL" id="QPG95717.1"/>
    </source>
</evidence>
<feature type="region of interest" description="Disordered" evidence="1">
    <location>
        <begin position="117"/>
        <end position="157"/>
    </location>
</feature>
<evidence type="ECO:0000256" key="1">
    <source>
        <dbReference type="SAM" id="MobiDB-lite"/>
    </source>
</evidence>
<protein>
    <submittedName>
        <fullName evidence="2">Uncharacterized protein</fullName>
    </submittedName>
</protein>
<dbReference type="OrthoDB" id="5422351at2759"/>
<keyword evidence="3" id="KW-1185">Reference proteome</keyword>
<accession>A0A7S9KNB5</accession>
<dbReference type="PANTHER" id="PTHR40625">
    <property type="entry name" value="GTP-BINDING PROTEIN ESDC-RELATED"/>
    <property type="match status" value="1"/>
</dbReference>
<dbReference type="Proteomes" id="UP000594364">
    <property type="component" value="Chromosome 2"/>
</dbReference>
<dbReference type="PANTHER" id="PTHR40625:SF1">
    <property type="entry name" value="AMP-ACTIVATED PROTEIN KINASE GLYCOGEN-BINDING DOMAIN-CONTAINING PROTEIN"/>
    <property type="match status" value="1"/>
</dbReference>
<name>A0A7S9KNB5_EPIFF</name>
<dbReference type="EMBL" id="CP031386">
    <property type="protein sequence ID" value="QPG95717.1"/>
    <property type="molecule type" value="Genomic_DNA"/>
</dbReference>
<evidence type="ECO:0000313" key="3">
    <source>
        <dbReference type="Proteomes" id="UP000594364"/>
    </source>
</evidence>
<organism evidence="2 3">
    <name type="scientific">Epichloe festucae (strain Fl1)</name>
    <dbReference type="NCBI Taxonomy" id="877507"/>
    <lineage>
        <taxon>Eukaryota</taxon>
        <taxon>Fungi</taxon>
        <taxon>Dikarya</taxon>
        <taxon>Ascomycota</taxon>
        <taxon>Pezizomycotina</taxon>
        <taxon>Sordariomycetes</taxon>
        <taxon>Hypocreomycetidae</taxon>
        <taxon>Hypocreales</taxon>
        <taxon>Clavicipitaceae</taxon>
        <taxon>Epichloe</taxon>
    </lineage>
</organism>
<sequence length="414" mass="45388">MGSTYYYYYEVDGSTETHDPARPSTSACPYLPGQTVNTLYVPIEQNSRLRSASVNSLRQESYMTMDPEARFVTPVPQTSTLAIPAIRRLGSASSLLHGRPTSRSESVGPSWKRLFGRRSRDANIPTTAGHEQEDIATPPTGNTMPYSRPPSSLEGRRTRDISPESLRQFLVDDVPPPLDSAANDLPSLSISSEFDYVVDEDDDENFATSAISENQVFGTSLSPPPFQRSVSMCAVPQDIKNSSSLTLTIKTDVQEEAFNEQQLSAPTSAHQLPKLDTNEISQCNWSPTISSSTFTTPMSPQSVEDETTCYYDSNDDDDILSNIDGDYLSYRCPSNMPNGEAFKGYSLPRHSAEDKVLESANSPTRGVSTSLLTARDSDVPIPGTNYLGKPIDTGLDDFVSELGLMVEVISNKRD</sequence>
<reference evidence="2 3" key="1">
    <citation type="journal article" date="2018" name="PLoS Genet.">
        <title>Repeat elements organise 3D genome structure and mediate transcription in the filamentous fungus Epichloe festucae.</title>
        <authorList>
            <person name="Winter D.J."/>
            <person name="Ganley A.R.D."/>
            <person name="Young C.A."/>
            <person name="Liachko I."/>
            <person name="Schardl C.L."/>
            <person name="Dupont P.Y."/>
            <person name="Berry D."/>
            <person name="Ram A."/>
            <person name="Scott B."/>
            <person name="Cox M.P."/>
        </authorList>
    </citation>
    <scope>NUCLEOTIDE SEQUENCE [LARGE SCALE GENOMIC DNA]</scope>
    <source>
        <strain evidence="2 3">Fl1</strain>
    </source>
</reference>
<dbReference type="AlphaFoldDB" id="A0A7S9KNB5"/>
<proteinExistence type="predicted"/>